<keyword evidence="1" id="KW-0175">Coiled coil</keyword>
<dbReference type="PROSITE" id="PS50113">
    <property type="entry name" value="PAC"/>
    <property type="match status" value="1"/>
</dbReference>
<dbReference type="InterPro" id="IPR000014">
    <property type="entry name" value="PAS"/>
</dbReference>
<dbReference type="InterPro" id="IPR035965">
    <property type="entry name" value="PAS-like_dom_sf"/>
</dbReference>
<keyword evidence="3" id="KW-0808">Transferase</keyword>
<feature type="domain" description="PAC" evidence="2">
    <location>
        <begin position="108"/>
        <end position="165"/>
    </location>
</feature>
<dbReference type="SUPFAM" id="SSF55785">
    <property type="entry name" value="PYP-like sensor domain (PAS domain)"/>
    <property type="match status" value="1"/>
</dbReference>
<accession>A0A0G0JWA2</accession>
<dbReference type="Pfam" id="PF08448">
    <property type="entry name" value="PAS_4"/>
    <property type="match status" value="1"/>
</dbReference>
<dbReference type="PATRIC" id="fig|1618638.3.peg.223"/>
<keyword evidence="3" id="KW-0418">Kinase</keyword>
<dbReference type="InterPro" id="IPR013656">
    <property type="entry name" value="PAS_4"/>
</dbReference>
<gene>
    <name evidence="3" type="ORF">US91_C0002G0011</name>
</gene>
<dbReference type="AlphaFoldDB" id="A0A0G0JWA2"/>
<name>A0A0G0JWA2_9BACT</name>
<dbReference type="Gene3D" id="3.30.450.20">
    <property type="entry name" value="PAS domain"/>
    <property type="match status" value="1"/>
</dbReference>
<sequence length="212" mass="24340">MSNTKEEKNEKSLDMKSQKNIACDIDGVKIVEKKLVESKQILEGIINAIPVRVFWKDLNLVYLGCNKIFANDAGFNDPKELIGKDDFSMIWREQAELYRKDDMEVIKSGIAKKLIEEPQTTPDGKIITLLTSKMPLRDSAGKIIGVLGTYMDISERKNYEDELKKSKEILQSKVKELQRFNRVITDRELKMIELKKEISELKARLGGEESEK</sequence>
<dbReference type="EMBL" id="LBUU01000002">
    <property type="protein sequence ID" value="KKQ70932.1"/>
    <property type="molecule type" value="Genomic_DNA"/>
</dbReference>
<proteinExistence type="predicted"/>
<dbReference type="GO" id="GO:0016301">
    <property type="term" value="F:kinase activity"/>
    <property type="evidence" value="ECO:0007669"/>
    <property type="project" value="UniProtKB-KW"/>
</dbReference>
<feature type="coiled-coil region" evidence="1">
    <location>
        <begin position="156"/>
        <end position="211"/>
    </location>
</feature>
<protein>
    <submittedName>
        <fullName evidence="3">Signal transduction histidine kinase</fullName>
    </submittedName>
</protein>
<dbReference type="NCBIfam" id="TIGR00229">
    <property type="entry name" value="sensory_box"/>
    <property type="match status" value="1"/>
</dbReference>
<organism evidence="3 4">
    <name type="scientific">Candidatus Falkowbacteria bacterium GW2011_GWE1_38_31</name>
    <dbReference type="NCBI Taxonomy" id="1618638"/>
    <lineage>
        <taxon>Bacteria</taxon>
        <taxon>Candidatus Falkowiibacteriota</taxon>
    </lineage>
</organism>
<evidence type="ECO:0000259" key="2">
    <source>
        <dbReference type="PROSITE" id="PS50113"/>
    </source>
</evidence>
<dbReference type="InterPro" id="IPR000700">
    <property type="entry name" value="PAS-assoc_C"/>
</dbReference>
<comment type="caution">
    <text evidence="3">The sequence shown here is derived from an EMBL/GenBank/DDBJ whole genome shotgun (WGS) entry which is preliminary data.</text>
</comment>
<evidence type="ECO:0000313" key="3">
    <source>
        <dbReference type="EMBL" id="KKQ70932.1"/>
    </source>
</evidence>
<dbReference type="CDD" id="cd00130">
    <property type="entry name" value="PAS"/>
    <property type="match status" value="1"/>
</dbReference>
<reference evidence="3 4" key="1">
    <citation type="journal article" date="2015" name="Nature">
        <title>rRNA introns, odd ribosomes, and small enigmatic genomes across a large radiation of phyla.</title>
        <authorList>
            <person name="Brown C.T."/>
            <person name="Hug L.A."/>
            <person name="Thomas B.C."/>
            <person name="Sharon I."/>
            <person name="Castelle C.J."/>
            <person name="Singh A."/>
            <person name="Wilkins M.J."/>
            <person name="Williams K.H."/>
            <person name="Banfield J.F."/>
        </authorList>
    </citation>
    <scope>NUCLEOTIDE SEQUENCE [LARGE SCALE GENOMIC DNA]</scope>
</reference>
<evidence type="ECO:0000256" key="1">
    <source>
        <dbReference type="SAM" id="Coils"/>
    </source>
</evidence>
<dbReference type="Proteomes" id="UP000034022">
    <property type="component" value="Unassembled WGS sequence"/>
</dbReference>
<evidence type="ECO:0000313" key="4">
    <source>
        <dbReference type="Proteomes" id="UP000034022"/>
    </source>
</evidence>